<reference evidence="1 2" key="1">
    <citation type="submission" date="2021-03" db="EMBL/GenBank/DDBJ databases">
        <title>Sequencing the genomes of 1000 actinobacteria strains.</title>
        <authorList>
            <person name="Klenk H.-P."/>
        </authorList>
    </citation>
    <scope>NUCLEOTIDE SEQUENCE [LARGE SCALE GENOMIC DNA]</scope>
    <source>
        <strain evidence="1 2">DSM 45510</strain>
    </source>
</reference>
<evidence type="ECO:0000313" key="1">
    <source>
        <dbReference type="EMBL" id="MBP2182632.1"/>
    </source>
</evidence>
<sequence length="107" mass="11586">MPDEHRIARTYTELGRAMRSIRISEADPSGAVRITVDAQGKLIDVVTTGLLARLPPERVGEVVLDCVRRAQARIPGEVSALAKRIMGGDDAEHIATTLRGWFPDAPG</sequence>
<gene>
    <name evidence="1" type="ORF">JOM49_004158</name>
</gene>
<dbReference type="Proteomes" id="UP000741013">
    <property type="component" value="Unassembled WGS sequence"/>
</dbReference>
<evidence type="ECO:0008006" key="3">
    <source>
        <dbReference type="Google" id="ProtNLM"/>
    </source>
</evidence>
<dbReference type="InterPro" id="IPR036894">
    <property type="entry name" value="YbaB-like_sf"/>
</dbReference>
<comment type="caution">
    <text evidence="1">The sequence shown here is derived from an EMBL/GenBank/DDBJ whole genome shotgun (WGS) entry which is preliminary data.</text>
</comment>
<name>A0ABS4PT74_9PSEU</name>
<protein>
    <recommendedName>
        <fullName evidence="3">YbaB/EbfC DNA-binding family protein</fullName>
    </recommendedName>
</protein>
<dbReference type="Gene3D" id="3.30.1310.10">
    <property type="entry name" value="Nucleoid-associated protein YbaB-like domain"/>
    <property type="match status" value="1"/>
</dbReference>
<keyword evidence="2" id="KW-1185">Reference proteome</keyword>
<proteinExistence type="predicted"/>
<accession>A0ABS4PT74</accession>
<dbReference type="RefSeq" id="WP_209665912.1">
    <property type="nucleotide sequence ID" value="NZ_JAGGMS010000001.1"/>
</dbReference>
<dbReference type="EMBL" id="JAGGMS010000001">
    <property type="protein sequence ID" value="MBP2182632.1"/>
    <property type="molecule type" value="Genomic_DNA"/>
</dbReference>
<evidence type="ECO:0000313" key="2">
    <source>
        <dbReference type="Proteomes" id="UP000741013"/>
    </source>
</evidence>
<organism evidence="1 2">
    <name type="scientific">Amycolatopsis magusensis</name>
    <dbReference type="NCBI Taxonomy" id="882444"/>
    <lineage>
        <taxon>Bacteria</taxon>
        <taxon>Bacillati</taxon>
        <taxon>Actinomycetota</taxon>
        <taxon>Actinomycetes</taxon>
        <taxon>Pseudonocardiales</taxon>
        <taxon>Pseudonocardiaceae</taxon>
        <taxon>Amycolatopsis</taxon>
    </lineage>
</organism>